<dbReference type="GO" id="GO:0043565">
    <property type="term" value="F:sequence-specific DNA binding"/>
    <property type="evidence" value="ECO:0007669"/>
    <property type="project" value="InterPro"/>
</dbReference>
<evidence type="ECO:0000313" key="9">
    <source>
        <dbReference type="EMBL" id="ORX92242.1"/>
    </source>
</evidence>
<evidence type="ECO:0000256" key="4">
    <source>
        <dbReference type="ARBA" id="ARBA00023125"/>
    </source>
</evidence>
<protein>
    <submittedName>
        <fullName evidence="9">Winged helix DNA-binding domain-containing protein</fullName>
    </submittedName>
</protein>
<dbReference type="PRINTS" id="PR00056">
    <property type="entry name" value="HSFDOMAIN"/>
</dbReference>
<dbReference type="InterPro" id="IPR036390">
    <property type="entry name" value="WH_DNA-bd_sf"/>
</dbReference>
<dbReference type="OrthoDB" id="60033at2759"/>
<evidence type="ECO:0000256" key="5">
    <source>
        <dbReference type="ARBA" id="ARBA00023163"/>
    </source>
</evidence>
<comment type="subcellular location">
    <subcellularLocation>
        <location evidence="1">Nucleus</location>
    </subcellularLocation>
</comment>
<evidence type="ECO:0000313" key="10">
    <source>
        <dbReference type="Proteomes" id="UP000193498"/>
    </source>
</evidence>
<dbReference type="Proteomes" id="UP000193498">
    <property type="component" value="Unassembled WGS sequence"/>
</dbReference>
<dbReference type="GO" id="GO:0005634">
    <property type="term" value="C:nucleus"/>
    <property type="evidence" value="ECO:0007669"/>
    <property type="project" value="UniProtKB-SubCell"/>
</dbReference>
<organism evidence="9 10">
    <name type="scientific">Basidiobolus meristosporus CBS 931.73</name>
    <dbReference type="NCBI Taxonomy" id="1314790"/>
    <lineage>
        <taxon>Eukaryota</taxon>
        <taxon>Fungi</taxon>
        <taxon>Fungi incertae sedis</taxon>
        <taxon>Zoopagomycota</taxon>
        <taxon>Entomophthoromycotina</taxon>
        <taxon>Basidiobolomycetes</taxon>
        <taxon>Basidiobolales</taxon>
        <taxon>Basidiobolaceae</taxon>
        <taxon>Basidiobolus</taxon>
    </lineage>
</organism>
<name>A0A1Y1Y2J4_9FUNG</name>
<reference evidence="9 10" key="1">
    <citation type="submission" date="2016-07" db="EMBL/GenBank/DDBJ databases">
        <title>Pervasive Adenine N6-methylation of Active Genes in Fungi.</title>
        <authorList>
            <consortium name="DOE Joint Genome Institute"/>
            <person name="Mondo S.J."/>
            <person name="Dannebaum R.O."/>
            <person name="Kuo R.C."/>
            <person name="Labutti K."/>
            <person name="Haridas S."/>
            <person name="Kuo A."/>
            <person name="Salamov A."/>
            <person name="Ahrendt S.R."/>
            <person name="Lipzen A."/>
            <person name="Sullivan W."/>
            <person name="Andreopoulos W.B."/>
            <person name="Clum A."/>
            <person name="Lindquist E."/>
            <person name="Daum C."/>
            <person name="Ramamoorthy G.K."/>
            <person name="Gryganskyi A."/>
            <person name="Culley D."/>
            <person name="Magnuson J.K."/>
            <person name="James T.Y."/>
            <person name="O'Malley M.A."/>
            <person name="Stajich J.E."/>
            <person name="Spatafora J.W."/>
            <person name="Visel A."/>
            <person name="Grigoriev I.V."/>
        </authorList>
    </citation>
    <scope>NUCLEOTIDE SEQUENCE [LARGE SCALE GENOMIC DNA]</scope>
    <source>
        <strain evidence="9 10">CBS 931.73</strain>
    </source>
</reference>
<dbReference type="InterPro" id="IPR000232">
    <property type="entry name" value="HSF_DNA-bd"/>
</dbReference>
<dbReference type="InterPro" id="IPR036388">
    <property type="entry name" value="WH-like_DNA-bd_sf"/>
</dbReference>
<feature type="domain" description="HSF-type DNA-binding" evidence="8">
    <location>
        <begin position="1"/>
        <end position="103"/>
    </location>
</feature>
<evidence type="ECO:0000256" key="2">
    <source>
        <dbReference type="ARBA" id="ARBA00006403"/>
    </source>
</evidence>
<accession>A0A1Y1Y2J4</accession>
<dbReference type="Gene3D" id="1.10.10.10">
    <property type="entry name" value="Winged helix-like DNA-binding domain superfamily/Winged helix DNA-binding domain"/>
    <property type="match status" value="1"/>
</dbReference>
<dbReference type="PANTHER" id="PTHR10015">
    <property type="entry name" value="HEAT SHOCK TRANSCRIPTION FACTOR"/>
    <property type="match status" value="1"/>
</dbReference>
<keyword evidence="5" id="KW-0804">Transcription</keyword>
<keyword evidence="3" id="KW-0805">Transcription regulation</keyword>
<feature type="non-terminal residue" evidence="9">
    <location>
        <position position="1"/>
    </location>
</feature>
<evidence type="ECO:0000256" key="1">
    <source>
        <dbReference type="ARBA" id="ARBA00004123"/>
    </source>
</evidence>
<dbReference type="EMBL" id="MCFE01000286">
    <property type="protein sequence ID" value="ORX92242.1"/>
    <property type="molecule type" value="Genomic_DNA"/>
</dbReference>
<comment type="caution">
    <text evidence="9">The sequence shown here is derived from an EMBL/GenBank/DDBJ whole genome shotgun (WGS) entry which is preliminary data.</text>
</comment>
<evidence type="ECO:0000256" key="3">
    <source>
        <dbReference type="ARBA" id="ARBA00023015"/>
    </source>
</evidence>
<feature type="non-terminal residue" evidence="9">
    <location>
        <position position="110"/>
    </location>
</feature>
<proteinExistence type="inferred from homology"/>
<dbReference type="SUPFAM" id="SSF46785">
    <property type="entry name" value="Winged helix' DNA-binding domain"/>
    <property type="match status" value="1"/>
</dbReference>
<keyword evidence="6" id="KW-0539">Nucleus</keyword>
<dbReference type="InParanoid" id="A0A1Y1Y2J4"/>
<dbReference type="STRING" id="1314790.A0A1Y1Y2J4"/>
<sequence>IPIFVRKLYRMLENDKHAEYIRWNLSGNSFVIPDGPLLAAVVLPQYFKASTFSSFVRQLNNYQFRRISDARKAKSPTNQLASVFTHPSFQRGKFNLLHRIKRSVNRATRH</sequence>
<comment type="similarity">
    <text evidence="2 7">Belongs to the HSF family.</text>
</comment>
<evidence type="ECO:0000259" key="8">
    <source>
        <dbReference type="SMART" id="SM00415"/>
    </source>
</evidence>
<dbReference type="FunFam" id="1.10.10.10:FF:000027">
    <property type="entry name" value="Heat shock transcription factor 1"/>
    <property type="match status" value="1"/>
</dbReference>
<dbReference type="AlphaFoldDB" id="A0A1Y1Y2J4"/>
<dbReference type="PANTHER" id="PTHR10015:SF427">
    <property type="entry name" value="HEAT SHOCK FACTOR PROTEIN"/>
    <property type="match status" value="1"/>
</dbReference>
<evidence type="ECO:0000256" key="6">
    <source>
        <dbReference type="ARBA" id="ARBA00023242"/>
    </source>
</evidence>
<dbReference type="GO" id="GO:0003700">
    <property type="term" value="F:DNA-binding transcription factor activity"/>
    <property type="evidence" value="ECO:0007669"/>
    <property type="project" value="InterPro"/>
</dbReference>
<keyword evidence="4 9" id="KW-0238">DNA-binding</keyword>
<evidence type="ECO:0000256" key="7">
    <source>
        <dbReference type="RuleBase" id="RU004020"/>
    </source>
</evidence>
<keyword evidence="10" id="KW-1185">Reference proteome</keyword>
<dbReference type="SMART" id="SM00415">
    <property type="entry name" value="HSF"/>
    <property type="match status" value="1"/>
</dbReference>
<dbReference type="Pfam" id="PF00447">
    <property type="entry name" value="HSF_DNA-bind"/>
    <property type="match status" value="1"/>
</dbReference>
<gene>
    <name evidence="9" type="ORF">K493DRAFT_197437</name>
</gene>